<name>A0A485N153_LYNPA</name>
<organism evidence="1 2">
    <name type="scientific">Lynx pardinus</name>
    <name type="common">Iberian lynx</name>
    <name type="synonym">Felis pardina</name>
    <dbReference type="NCBI Taxonomy" id="191816"/>
    <lineage>
        <taxon>Eukaryota</taxon>
        <taxon>Metazoa</taxon>
        <taxon>Chordata</taxon>
        <taxon>Craniata</taxon>
        <taxon>Vertebrata</taxon>
        <taxon>Euteleostomi</taxon>
        <taxon>Mammalia</taxon>
        <taxon>Eutheria</taxon>
        <taxon>Laurasiatheria</taxon>
        <taxon>Carnivora</taxon>
        <taxon>Feliformia</taxon>
        <taxon>Felidae</taxon>
        <taxon>Felinae</taxon>
        <taxon>Lynx</taxon>
    </lineage>
</organism>
<dbReference type="EMBL" id="CAAGRJ010008354">
    <property type="protein sequence ID" value="VFV26137.1"/>
    <property type="molecule type" value="Genomic_DNA"/>
</dbReference>
<evidence type="ECO:0000313" key="1">
    <source>
        <dbReference type="EMBL" id="VFV26137.1"/>
    </source>
</evidence>
<evidence type="ECO:0000313" key="2">
    <source>
        <dbReference type="Proteomes" id="UP000386466"/>
    </source>
</evidence>
<dbReference type="AlphaFoldDB" id="A0A485N153"/>
<keyword evidence="2" id="KW-1185">Reference proteome</keyword>
<dbReference type="Proteomes" id="UP000386466">
    <property type="component" value="Unassembled WGS sequence"/>
</dbReference>
<accession>A0A485N153</accession>
<protein>
    <submittedName>
        <fullName evidence="1">Uncharacterized protein</fullName>
    </submittedName>
</protein>
<reference evidence="1 2" key="1">
    <citation type="submission" date="2019-01" db="EMBL/GenBank/DDBJ databases">
        <authorList>
            <person name="Alioto T."/>
            <person name="Alioto T."/>
        </authorList>
    </citation>
    <scope>NUCLEOTIDE SEQUENCE [LARGE SCALE GENOMIC DNA]</scope>
</reference>
<sequence length="73" mass="8062">MRILQGRSIPWAGTEPTTCEKACHSCQEAWGFSWHPSPWTQQPGQPLTSSSARCLSLCCAGCSFPQACWLQPH</sequence>
<gene>
    <name evidence="1" type="ORF">LYPA_23C005227</name>
</gene>
<proteinExistence type="predicted"/>